<dbReference type="InterPro" id="IPR027417">
    <property type="entry name" value="P-loop_NTPase"/>
</dbReference>
<sequence length="606" mass="71688">MKYKYSLLPQNYLAEEILLGIVFIYPQIFYNINNSIRIEYFFLENNKIIYTYIINVYKKNKLNLNNLLYALSSENILYKIGGIDHILDLMKQSQIFITSFFDVNLYIQEIIKLIQYSYIKRIMIQYGHNIIRLAYIPKISHHKIYNKASYYLNKSEEKISIRFKYTFKSLISDFLLKINDKHIQNYTKKDPKSNFLVKSGFTELDNIITSIPKGDLLVVAGRPSTGKTSFVINLAYNVVFCNKSATICIFSLEMSTKQILEKFIAISSKVPIKNIKIKNLNNNQWKKIIQSCYELINMNVYIDDQANMSIDYIEYTTRLLKKENKEFNLIIIDYLQLIQIDLFYKISRQQELSYITRKLKLLAQYLKIPIIILSQLNRNIESRTSKIPILSDLKESGCMEENEKIQIDNNNVQLLSLKSNKTVLHTEKNTENKLNTNQNNVKIKIIVLLENLFLYNTKKLRNLSLTDNHKYTRSYLWIKNNLTLDNYYCNAYLKKCKKKRLYNKPIKNIFFSKKSKSYDLYTETYCNFICKKILLHNSIEQDADIVMMLYKDNESNKQKIAEKYTILDFTLSKNRNGSTGSFQLFFFPDTTLFKNIEKEKTITTYK</sequence>
<dbReference type="EC" id="5.6.2.3" evidence="10"/>
<dbReference type="SUPFAM" id="SSF52540">
    <property type="entry name" value="P-loop containing nucleoside triphosphate hydrolases"/>
    <property type="match status" value="1"/>
</dbReference>
<dbReference type="Gene3D" id="1.10.860.10">
    <property type="entry name" value="DNAb Helicase, Chain A"/>
    <property type="match status" value="1"/>
</dbReference>
<dbReference type="Pfam" id="PF03796">
    <property type="entry name" value="DnaB_C"/>
    <property type="match status" value="1"/>
</dbReference>
<keyword evidence="14" id="KW-0934">Plastid</keyword>
<dbReference type="Pfam" id="PF00772">
    <property type="entry name" value="DnaB"/>
    <property type="match status" value="1"/>
</dbReference>
<dbReference type="InterPro" id="IPR036185">
    <property type="entry name" value="DNA_heli_DnaB-like_N_sf"/>
</dbReference>
<feature type="domain" description="SF4 helicase" evidence="13">
    <location>
        <begin position="538"/>
        <end position="600"/>
    </location>
</feature>
<dbReference type="InterPro" id="IPR016136">
    <property type="entry name" value="DNA_helicase_N/primase_C"/>
</dbReference>
<dbReference type="GeneID" id="33353139"/>
<reference evidence="14" key="1">
    <citation type="journal article" date="2017" name="J. Phycol.">
        <title>Analysis of chloroplast genomes and a supermatrix inform reclassification of the Rhodomelaceae (Rhodophyta).</title>
        <authorList>
            <person name="Diaz-Tapia P."/>
            <person name="Maggs C.A."/>
            <person name="West J.A."/>
            <person name="Verbruggen H."/>
        </authorList>
    </citation>
    <scope>NUCLEOTIDE SEQUENCE</scope>
    <source>
        <strain evidence="14">HV1445</strain>
    </source>
</reference>
<dbReference type="PROSITE" id="PS51199">
    <property type="entry name" value="SF4_HELICASE"/>
    <property type="match status" value="2"/>
</dbReference>
<dbReference type="PANTHER" id="PTHR30153">
    <property type="entry name" value="REPLICATIVE DNA HELICASE DNAB"/>
    <property type="match status" value="1"/>
</dbReference>
<dbReference type="GO" id="GO:0016787">
    <property type="term" value="F:hydrolase activity"/>
    <property type="evidence" value="ECO:0007669"/>
    <property type="project" value="UniProtKB-KW"/>
</dbReference>
<dbReference type="InterPro" id="IPR007693">
    <property type="entry name" value="DNA_helicase_DnaB-like_N"/>
</dbReference>
<dbReference type="GO" id="GO:0043139">
    <property type="term" value="F:5'-3' DNA helicase activity"/>
    <property type="evidence" value="ECO:0007669"/>
    <property type="project" value="UniProtKB-EC"/>
</dbReference>
<dbReference type="InterPro" id="IPR036844">
    <property type="entry name" value="Hint_dom_sf"/>
</dbReference>
<feature type="domain" description="SF4 helicase" evidence="13">
    <location>
        <begin position="190"/>
        <end position="397"/>
    </location>
</feature>
<dbReference type="SUPFAM" id="SSF48024">
    <property type="entry name" value="N-terminal domain of DnaB helicase"/>
    <property type="match status" value="1"/>
</dbReference>
<dbReference type="RefSeq" id="YP_009391524.1">
    <property type="nucleotide sequence ID" value="NC_035258.1"/>
</dbReference>
<name>A0A1Z1M0N6_9FLOR</name>
<dbReference type="PANTHER" id="PTHR30153:SF2">
    <property type="entry name" value="REPLICATIVE DNA HELICASE"/>
    <property type="match status" value="1"/>
</dbReference>
<keyword evidence="14" id="KW-0150">Chloroplast</keyword>
<dbReference type="GO" id="GO:0005524">
    <property type="term" value="F:ATP binding"/>
    <property type="evidence" value="ECO:0007669"/>
    <property type="project" value="UniProtKB-KW"/>
</dbReference>
<accession>A0A1Z1M0N6</accession>
<evidence type="ECO:0000256" key="7">
    <source>
        <dbReference type="ARBA" id="ARBA00023125"/>
    </source>
</evidence>
<evidence type="ECO:0000256" key="1">
    <source>
        <dbReference type="ARBA" id="ARBA00008428"/>
    </source>
</evidence>
<comment type="function">
    <text evidence="9">The intein is an endonuclease.</text>
</comment>
<dbReference type="EMBL" id="MF101409">
    <property type="protein sequence ID" value="ARW59668.1"/>
    <property type="molecule type" value="Genomic_DNA"/>
</dbReference>
<keyword evidence="4" id="KW-0378">Hydrolase</keyword>
<keyword evidence="2" id="KW-0235">DNA replication</keyword>
<evidence type="ECO:0000256" key="3">
    <source>
        <dbReference type="ARBA" id="ARBA00022741"/>
    </source>
</evidence>
<comment type="similarity">
    <text evidence="1">Belongs to the helicase family. DnaB subfamily.</text>
</comment>
<dbReference type="SUPFAM" id="SSF51294">
    <property type="entry name" value="Hedgehog/intein (Hint) domain"/>
    <property type="match status" value="1"/>
</dbReference>
<dbReference type="GO" id="GO:0003677">
    <property type="term" value="F:DNA binding"/>
    <property type="evidence" value="ECO:0007669"/>
    <property type="project" value="UniProtKB-KW"/>
</dbReference>
<keyword evidence="3" id="KW-0547">Nucleotide-binding</keyword>
<evidence type="ECO:0000256" key="2">
    <source>
        <dbReference type="ARBA" id="ARBA00022705"/>
    </source>
</evidence>
<keyword evidence="5 14" id="KW-0347">Helicase</keyword>
<keyword evidence="8" id="KW-0413">Isomerase</keyword>
<evidence type="ECO:0000256" key="4">
    <source>
        <dbReference type="ARBA" id="ARBA00022801"/>
    </source>
</evidence>
<comment type="catalytic activity">
    <reaction evidence="12">
        <text>ATP + H2O = ADP + phosphate + H(+)</text>
        <dbReference type="Rhea" id="RHEA:13065"/>
        <dbReference type="ChEBI" id="CHEBI:15377"/>
        <dbReference type="ChEBI" id="CHEBI:15378"/>
        <dbReference type="ChEBI" id="CHEBI:30616"/>
        <dbReference type="ChEBI" id="CHEBI:43474"/>
        <dbReference type="ChEBI" id="CHEBI:456216"/>
        <dbReference type="EC" id="5.6.2.3"/>
    </reaction>
</comment>
<dbReference type="GO" id="GO:0006260">
    <property type="term" value="P:DNA replication"/>
    <property type="evidence" value="ECO:0007669"/>
    <property type="project" value="UniProtKB-KW"/>
</dbReference>
<protein>
    <recommendedName>
        <fullName evidence="10">DNA 5'-3' helicase</fullName>
        <ecNumber evidence="10">5.6.2.3</ecNumber>
    </recommendedName>
    <alternativeName>
        <fullName evidence="11">DNA 5'-3' helicase DnaB</fullName>
    </alternativeName>
</protein>
<dbReference type="AlphaFoldDB" id="A0A1Z1M0N6"/>
<keyword evidence="7" id="KW-0238">DNA-binding</keyword>
<evidence type="ECO:0000256" key="6">
    <source>
        <dbReference type="ARBA" id="ARBA00022840"/>
    </source>
</evidence>
<proteinExistence type="inferred from homology"/>
<evidence type="ECO:0000313" key="14">
    <source>
        <dbReference type="EMBL" id="ARW59668.1"/>
    </source>
</evidence>
<evidence type="ECO:0000256" key="11">
    <source>
        <dbReference type="ARBA" id="ARBA00045002"/>
    </source>
</evidence>
<evidence type="ECO:0000256" key="8">
    <source>
        <dbReference type="ARBA" id="ARBA00023235"/>
    </source>
</evidence>
<geneLocation type="chloroplast" evidence="14"/>
<dbReference type="InterPro" id="IPR007694">
    <property type="entry name" value="DNA_helicase_DnaB-like_C"/>
</dbReference>
<keyword evidence="6" id="KW-0067">ATP-binding</keyword>
<organism evidence="14">
    <name type="scientific">Platysiphonia delicata</name>
    <dbReference type="NCBI Taxonomy" id="2006979"/>
    <lineage>
        <taxon>Eukaryota</taxon>
        <taxon>Rhodophyta</taxon>
        <taxon>Florideophyceae</taxon>
        <taxon>Rhodymeniophycidae</taxon>
        <taxon>Ceramiales</taxon>
        <taxon>Delesseriaceae</taxon>
        <taxon>Platysiphonia</taxon>
    </lineage>
</organism>
<evidence type="ECO:0000256" key="5">
    <source>
        <dbReference type="ARBA" id="ARBA00022806"/>
    </source>
</evidence>
<evidence type="ECO:0000259" key="13">
    <source>
        <dbReference type="PROSITE" id="PS51199"/>
    </source>
</evidence>
<evidence type="ECO:0000256" key="9">
    <source>
        <dbReference type="ARBA" id="ARBA00044940"/>
    </source>
</evidence>
<gene>
    <name evidence="14" type="primary">dnaB</name>
</gene>
<evidence type="ECO:0000256" key="12">
    <source>
        <dbReference type="ARBA" id="ARBA00048954"/>
    </source>
</evidence>
<evidence type="ECO:0000256" key="10">
    <source>
        <dbReference type="ARBA" id="ARBA00044969"/>
    </source>
</evidence>
<dbReference type="GO" id="GO:0005829">
    <property type="term" value="C:cytosol"/>
    <property type="evidence" value="ECO:0007669"/>
    <property type="project" value="TreeGrafter"/>
</dbReference>
<dbReference type="Gene3D" id="3.40.50.300">
    <property type="entry name" value="P-loop containing nucleotide triphosphate hydrolases"/>
    <property type="match status" value="2"/>
</dbReference>